<feature type="compositionally biased region" description="Polar residues" evidence="1">
    <location>
        <begin position="181"/>
        <end position="199"/>
    </location>
</feature>
<evidence type="ECO:0000313" key="4">
    <source>
        <dbReference type="Proteomes" id="UP000054564"/>
    </source>
</evidence>
<protein>
    <submittedName>
        <fullName evidence="3">Uncharacterized protein</fullName>
    </submittedName>
</protein>
<feature type="signal peptide" evidence="2">
    <location>
        <begin position="1"/>
        <end position="27"/>
    </location>
</feature>
<name>A0A0L0VRB1_9BASI</name>
<gene>
    <name evidence="3" type="ORF">PSTG_04933</name>
</gene>
<accession>A0A0L0VRB1</accession>
<evidence type="ECO:0000256" key="2">
    <source>
        <dbReference type="SAM" id="SignalP"/>
    </source>
</evidence>
<dbReference type="AlphaFoldDB" id="A0A0L0VRB1"/>
<evidence type="ECO:0000256" key="1">
    <source>
        <dbReference type="SAM" id="MobiDB-lite"/>
    </source>
</evidence>
<dbReference type="Proteomes" id="UP000054564">
    <property type="component" value="Unassembled WGS sequence"/>
</dbReference>
<proteinExistence type="predicted"/>
<feature type="region of interest" description="Disordered" evidence="1">
    <location>
        <begin position="45"/>
        <end position="101"/>
    </location>
</feature>
<keyword evidence="2" id="KW-0732">Signal</keyword>
<dbReference type="EMBL" id="AJIL01000027">
    <property type="protein sequence ID" value="KNF01814.1"/>
    <property type="molecule type" value="Genomic_DNA"/>
</dbReference>
<dbReference type="OrthoDB" id="2506983at2759"/>
<evidence type="ECO:0000313" key="3">
    <source>
        <dbReference type="EMBL" id="KNF01814.1"/>
    </source>
</evidence>
<feature type="region of interest" description="Disordered" evidence="1">
    <location>
        <begin position="176"/>
        <end position="199"/>
    </location>
</feature>
<organism evidence="3 4">
    <name type="scientific">Puccinia striiformis f. sp. tritici PST-78</name>
    <dbReference type="NCBI Taxonomy" id="1165861"/>
    <lineage>
        <taxon>Eukaryota</taxon>
        <taxon>Fungi</taxon>
        <taxon>Dikarya</taxon>
        <taxon>Basidiomycota</taxon>
        <taxon>Pucciniomycotina</taxon>
        <taxon>Pucciniomycetes</taxon>
        <taxon>Pucciniales</taxon>
        <taxon>Pucciniaceae</taxon>
        <taxon>Puccinia</taxon>
    </lineage>
</organism>
<reference evidence="4" key="1">
    <citation type="submission" date="2014-03" db="EMBL/GenBank/DDBJ databases">
        <title>The Genome Sequence of Puccinia striiformis f. sp. tritici PST-78.</title>
        <authorList>
            <consortium name="The Broad Institute Genome Sequencing Platform"/>
            <person name="Cuomo C."/>
            <person name="Hulbert S."/>
            <person name="Chen X."/>
            <person name="Walker B."/>
            <person name="Young S.K."/>
            <person name="Zeng Q."/>
            <person name="Gargeya S."/>
            <person name="Fitzgerald M."/>
            <person name="Haas B."/>
            <person name="Abouelleil A."/>
            <person name="Alvarado L."/>
            <person name="Arachchi H.M."/>
            <person name="Berlin A.M."/>
            <person name="Chapman S.B."/>
            <person name="Goldberg J."/>
            <person name="Griggs A."/>
            <person name="Gujja S."/>
            <person name="Hansen M."/>
            <person name="Howarth C."/>
            <person name="Imamovic A."/>
            <person name="Larimer J."/>
            <person name="McCowan C."/>
            <person name="Montmayeur A."/>
            <person name="Murphy C."/>
            <person name="Neiman D."/>
            <person name="Pearson M."/>
            <person name="Priest M."/>
            <person name="Roberts A."/>
            <person name="Saif S."/>
            <person name="Shea T."/>
            <person name="Sisk P."/>
            <person name="Sykes S."/>
            <person name="Wortman J."/>
            <person name="Nusbaum C."/>
            <person name="Birren B."/>
        </authorList>
    </citation>
    <scope>NUCLEOTIDE SEQUENCE [LARGE SCALE GENOMIC DNA]</scope>
    <source>
        <strain evidence="4">race PST-78</strain>
    </source>
</reference>
<sequence>MVHGSPSMRYALIFLYLSISIIRLGLCSESALPATESFLSRAQRGPDCPITTGQPNLPPSSWGRKRTRSGWDHYHMPFPNPSDPTPQKTEGSIAPPLKSHKSSEEIVDTDQPAPKKICLDLNVALGLDGEPSEEIPSVSSISNFSNAKLSSSDVEQQVQDSIASSDVPRTQVHPIQIPEGSKSQEPMASQQQNWSSERFSTVELDEPSLTLSDLYRFPKYGADSTTAAYFLSQFEGRIRECDAKLRLEKTVGRNYEEDLGVIFIRLLTSEKKFETVSNIRVGKGPKTVTGKISSFKSLTRWILYAHMSLMKYYKIGPDEQRVRHTDLFSWLIAEVFEHTNCPPILGRFPGKSSDYDLTKYRPIQRRLIKYLGHDRYIYHVYPVSLAAVGIWYKTFHHEFWNSNFKSDEEYWELLESLMNEGPPGKDTLQRWQHLKPTLPHKEKLDDFQIIELATLIPADEKEMLLYIWRTGGLKPPIPAEQRILQRAKEIYQGFPGAGKTNRKVICDTLPVAVNSATRIDESGSYRYAYALRLTQPGDLNLPWLSLEHRFSMLLRTTNHLYSQLYQSLPVENLEDMKSSYERFLNWFSDEFFKPKDSLPVIGTEEFRVDAEPVGNRLDFGKLFGDLQSYLIKNLSVELKTLELFQASVTILGYWFCKKNPAFWERHFGTEANYFDSLARLITA</sequence>
<keyword evidence="4" id="KW-1185">Reference proteome</keyword>
<comment type="caution">
    <text evidence="3">The sequence shown here is derived from an EMBL/GenBank/DDBJ whole genome shotgun (WGS) entry which is preliminary data.</text>
</comment>
<feature type="chain" id="PRO_5005550665" evidence="2">
    <location>
        <begin position="28"/>
        <end position="683"/>
    </location>
</feature>